<reference evidence="3" key="2">
    <citation type="submission" date="2025-08" db="UniProtKB">
        <authorList>
            <consortium name="Ensembl"/>
        </authorList>
    </citation>
    <scope>IDENTIFICATION</scope>
</reference>
<dbReference type="GO" id="GO:0016787">
    <property type="term" value="F:hydrolase activity"/>
    <property type="evidence" value="ECO:0007669"/>
    <property type="project" value="UniProtKB-KW"/>
</dbReference>
<dbReference type="PRINTS" id="PR01270">
    <property type="entry name" value="HDASUPER"/>
</dbReference>
<dbReference type="InterPro" id="IPR044150">
    <property type="entry name" value="HDAC_classIV"/>
</dbReference>
<dbReference type="Ensembl" id="ENSCSAVT00000009187.1">
    <property type="protein sequence ID" value="ENSCSAVP00000009073.1"/>
    <property type="gene ID" value="ENSCSAVG00000005360.1"/>
</dbReference>
<dbReference type="CDD" id="cd09993">
    <property type="entry name" value="HDAC_classIV"/>
    <property type="match status" value="1"/>
</dbReference>
<dbReference type="HOGENOM" id="CLU_007727_1_1_1"/>
<keyword evidence="1" id="KW-0378">Hydrolase</keyword>
<dbReference type="GO" id="GO:0004407">
    <property type="term" value="F:histone deacetylase activity"/>
    <property type="evidence" value="ECO:0007669"/>
    <property type="project" value="InterPro"/>
</dbReference>
<reference evidence="3" key="3">
    <citation type="submission" date="2025-09" db="UniProtKB">
        <authorList>
            <consortium name="Ensembl"/>
        </authorList>
    </citation>
    <scope>IDENTIFICATION</scope>
</reference>
<evidence type="ECO:0000256" key="1">
    <source>
        <dbReference type="ARBA" id="ARBA00022801"/>
    </source>
</evidence>
<dbReference type="InterPro" id="IPR000286">
    <property type="entry name" value="HDACs"/>
</dbReference>
<organism evidence="3 4">
    <name type="scientific">Ciona savignyi</name>
    <name type="common">Pacific transparent sea squirt</name>
    <dbReference type="NCBI Taxonomy" id="51511"/>
    <lineage>
        <taxon>Eukaryota</taxon>
        <taxon>Metazoa</taxon>
        <taxon>Chordata</taxon>
        <taxon>Tunicata</taxon>
        <taxon>Ascidiacea</taxon>
        <taxon>Phlebobranchia</taxon>
        <taxon>Cionidae</taxon>
        <taxon>Ciona</taxon>
    </lineage>
</organism>
<protein>
    <recommendedName>
        <fullName evidence="2">Histone deacetylase domain-containing protein</fullName>
    </recommendedName>
</protein>
<dbReference type="PANTHER" id="PTHR10625">
    <property type="entry name" value="HISTONE DEACETYLASE HDAC1-RELATED"/>
    <property type="match status" value="1"/>
</dbReference>
<accession>H2YUR3</accession>
<reference evidence="4" key="1">
    <citation type="submission" date="2003-08" db="EMBL/GenBank/DDBJ databases">
        <authorList>
            <person name="Birren B."/>
            <person name="Nusbaum C."/>
            <person name="Abebe A."/>
            <person name="Abouelleil A."/>
            <person name="Adekoya E."/>
            <person name="Ait-zahra M."/>
            <person name="Allen N."/>
            <person name="Allen T."/>
            <person name="An P."/>
            <person name="Anderson M."/>
            <person name="Anderson S."/>
            <person name="Arachchi H."/>
            <person name="Armbruster J."/>
            <person name="Bachantsang P."/>
            <person name="Baldwin J."/>
            <person name="Barry A."/>
            <person name="Bayul T."/>
            <person name="Blitshsteyn B."/>
            <person name="Bloom T."/>
            <person name="Blye J."/>
            <person name="Boguslavskiy L."/>
            <person name="Borowsky M."/>
            <person name="Boukhgalter B."/>
            <person name="Brunache A."/>
            <person name="Butler J."/>
            <person name="Calixte N."/>
            <person name="Calvo S."/>
            <person name="Camarata J."/>
            <person name="Campo K."/>
            <person name="Chang J."/>
            <person name="Cheshatsang Y."/>
            <person name="Citroen M."/>
            <person name="Collymore A."/>
            <person name="Considine T."/>
            <person name="Cook A."/>
            <person name="Cooke P."/>
            <person name="Corum B."/>
            <person name="Cuomo C."/>
            <person name="David R."/>
            <person name="Dawoe T."/>
            <person name="Degray S."/>
            <person name="Dodge S."/>
            <person name="Dooley K."/>
            <person name="Dorje P."/>
            <person name="Dorjee K."/>
            <person name="Dorris L."/>
            <person name="Duffey N."/>
            <person name="Dupes A."/>
            <person name="Elkins T."/>
            <person name="Engels R."/>
            <person name="Erickson J."/>
            <person name="Farina A."/>
            <person name="Faro S."/>
            <person name="Ferreira P."/>
            <person name="Fischer H."/>
            <person name="Fitzgerald M."/>
            <person name="Foley K."/>
            <person name="Gage D."/>
            <person name="Galagan J."/>
            <person name="Gearin G."/>
            <person name="Gnerre S."/>
            <person name="Gnirke A."/>
            <person name="Goyette A."/>
            <person name="Graham J."/>
            <person name="Grandbois E."/>
            <person name="Gyaltsen K."/>
            <person name="Hafez N."/>
            <person name="Hagopian D."/>
            <person name="Hagos B."/>
            <person name="Hall J."/>
            <person name="Hatcher B."/>
            <person name="Heller A."/>
            <person name="Higgins H."/>
            <person name="Honan T."/>
            <person name="Horn A."/>
            <person name="Houde N."/>
            <person name="Hughes L."/>
            <person name="Hulme W."/>
            <person name="Husby E."/>
            <person name="Iliev I."/>
            <person name="Jaffe D."/>
            <person name="Jones C."/>
            <person name="Kamal M."/>
            <person name="Kamat A."/>
            <person name="Kamvysselis M."/>
            <person name="Karlsson E."/>
            <person name="Kells C."/>
            <person name="Kieu A."/>
            <person name="Kisner P."/>
            <person name="Kodira C."/>
            <person name="Kulbokas E."/>
            <person name="Labutti K."/>
            <person name="Lama D."/>
            <person name="Landers T."/>
            <person name="Leger J."/>
            <person name="Levine S."/>
            <person name="Lewis D."/>
            <person name="Lewis T."/>
            <person name="Lindblad-toh K."/>
            <person name="Liu X."/>
            <person name="Lokyitsang T."/>
            <person name="Lokyitsang Y."/>
            <person name="Lucien O."/>
            <person name="Lui A."/>
            <person name="Ma L.J."/>
            <person name="Mabbitt R."/>
            <person name="Macdonald J."/>
            <person name="Maclean C."/>
            <person name="Major J."/>
            <person name="Manning J."/>
            <person name="Marabella R."/>
            <person name="Maru K."/>
            <person name="Matthews C."/>
            <person name="Mauceli E."/>
            <person name="Mccarthy M."/>
            <person name="Mcdonough S."/>
            <person name="Mcghee T."/>
            <person name="Meldrim J."/>
            <person name="Meneus L."/>
            <person name="Mesirov J."/>
            <person name="Mihalev A."/>
            <person name="Mihova T."/>
            <person name="Mikkelsen T."/>
            <person name="Mlenga V."/>
            <person name="Moru K."/>
            <person name="Mozes J."/>
            <person name="Mulrain L."/>
            <person name="Munson G."/>
            <person name="Naylor J."/>
            <person name="Newes C."/>
            <person name="Nguyen C."/>
            <person name="Nguyen N."/>
            <person name="Nguyen T."/>
            <person name="Nicol R."/>
            <person name="Nielsen C."/>
            <person name="Nizzari M."/>
            <person name="Norbu C."/>
            <person name="Norbu N."/>
            <person name="O'donnell P."/>
            <person name="Okoawo O."/>
            <person name="O'leary S."/>
            <person name="Omotosho B."/>
            <person name="O'neill K."/>
            <person name="Osman S."/>
            <person name="Parker S."/>
            <person name="Perrin D."/>
            <person name="Phunkhang P."/>
            <person name="Piqani B."/>
            <person name="Purcell S."/>
            <person name="Rachupka T."/>
            <person name="Ramasamy U."/>
            <person name="Rameau R."/>
            <person name="Ray V."/>
            <person name="Raymond C."/>
            <person name="Retta R."/>
            <person name="Richardson S."/>
            <person name="Rise C."/>
            <person name="Rodriguez J."/>
            <person name="Rogers J."/>
            <person name="Rogov P."/>
            <person name="Rutman M."/>
            <person name="Schupbach R."/>
            <person name="Seaman C."/>
            <person name="Settipalli S."/>
            <person name="Sharpe T."/>
            <person name="Sheridan J."/>
            <person name="Sherpa N."/>
            <person name="Shi J."/>
            <person name="Smirnov S."/>
            <person name="Smith C."/>
            <person name="Sougnez C."/>
            <person name="Spencer B."/>
            <person name="Stalker J."/>
            <person name="Stange-thomann N."/>
            <person name="Stavropoulos S."/>
            <person name="Stetson K."/>
            <person name="Stone C."/>
            <person name="Stone S."/>
            <person name="Stubbs M."/>
            <person name="Talamas J."/>
            <person name="Tchuinga P."/>
            <person name="Tenzing P."/>
            <person name="Tesfaye S."/>
            <person name="Theodore J."/>
            <person name="Thoulutsang Y."/>
            <person name="Topham K."/>
            <person name="Towey S."/>
            <person name="Tsamla T."/>
            <person name="Tsomo N."/>
            <person name="Vallee D."/>
            <person name="Vassiliev H."/>
            <person name="Venkataraman V."/>
            <person name="Vinson J."/>
            <person name="Vo A."/>
            <person name="Wade C."/>
            <person name="Wang S."/>
            <person name="Wangchuk T."/>
            <person name="Wangdi T."/>
            <person name="Whittaker C."/>
            <person name="Wilkinson J."/>
            <person name="Wu Y."/>
            <person name="Wyman D."/>
            <person name="Yadav S."/>
            <person name="Yang S."/>
            <person name="Yang X."/>
            <person name="Yeager S."/>
            <person name="Yee E."/>
            <person name="Young G."/>
            <person name="Zainoun J."/>
            <person name="Zembeck L."/>
            <person name="Zimmer A."/>
            <person name="Zody M."/>
            <person name="Lander E."/>
        </authorList>
    </citation>
    <scope>NUCLEOTIDE SEQUENCE [LARGE SCALE GENOMIC DNA]</scope>
</reference>
<evidence type="ECO:0000313" key="3">
    <source>
        <dbReference type="Ensembl" id="ENSCSAVP00000009073.1"/>
    </source>
</evidence>
<dbReference type="GO" id="GO:0000118">
    <property type="term" value="C:histone deacetylase complex"/>
    <property type="evidence" value="ECO:0007669"/>
    <property type="project" value="TreeGrafter"/>
</dbReference>
<evidence type="ECO:0000313" key="4">
    <source>
        <dbReference type="Proteomes" id="UP000007875"/>
    </source>
</evidence>
<dbReference type="SUPFAM" id="SSF52768">
    <property type="entry name" value="Arginase/deacetylase"/>
    <property type="match status" value="1"/>
</dbReference>
<dbReference type="AlphaFoldDB" id="H2YUR3"/>
<proteinExistence type="predicted"/>
<dbReference type="Pfam" id="PF00850">
    <property type="entry name" value="Hist_deacetyl"/>
    <property type="match status" value="1"/>
</dbReference>
<dbReference type="Proteomes" id="UP000007875">
    <property type="component" value="Unassembled WGS sequence"/>
</dbReference>
<feature type="domain" description="Histone deacetylase" evidence="2">
    <location>
        <begin position="22"/>
        <end position="280"/>
    </location>
</feature>
<dbReference type="Gene3D" id="3.40.800.20">
    <property type="entry name" value="Histone deacetylase domain"/>
    <property type="match status" value="1"/>
</dbReference>
<evidence type="ECO:0000259" key="2">
    <source>
        <dbReference type="Pfam" id="PF00850"/>
    </source>
</evidence>
<sequence>TKWPIVYHDSYNISFLGLQNLHPFDSGKWGKIYQFLLDGKLFNSKQTFRPSEPTESDLLIAHTQEYLDSLRWSINVARISETGGSVLAGKLAIERGWAINIGGGFHHCSGTSGGGFCAYADITLLIRFALEKFESIEKVLIVDLDAHQGNGYARDFMIDDRVFVLDVYNRNIYPHDGFAKRGINRKVELSSYVQDDEYLPLVKKHLTESISECGPQLIVYNAGTDILDGDSLGCLSISSKGIITRDEIVFSLAKENKIPIVMLTSGGYQRSNAQIIADSILSLQHKQLI</sequence>
<dbReference type="InterPro" id="IPR037138">
    <property type="entry name" value="His_deacetylse_dom_sf"/>
</dbReference>
<dbReference type="InterPro" id="IPR023696">
    <property type="entry name" value="Ureohydrolase_dom_sf"/>
</dbReference>
<dbReference type="GeneTree" id="ENSGT00940000156308"/>
<dbReference type="InterPro" id="IPR023801">
    <property type="entry name" value="His_deacetylse_dom"/>
</dbReference>
<keyword evidence="4" id="KW-1185">Reference proteome</keyword>
<dbReference type="GO" id="GO:0040029">
    <property type="term" value="P:epigenetic regulation of gene expression"/>
    <property type="evidence" value="ECO:0007669"/>
    <property type="project" value="TreeGrafter"/>
</dbReference>
<name>H2YUR3_CIOSA</name>
<dbReference type="PANTHER" id="PTHR10625:SF23">
    <property type="entry name" value="HISTONE DEACETYLASE 11"/>
    <property type="match status" value="1"/>
</dbReference>